<proteinExistence type="inferred from homology"/>
<keyword evidence="7" id="KW-0175">Coiled coil</keyword>
<dbReference type="RefSeq" id="WP_264814317.1">
    <property type="nucleotide sequence ID" value="NZ_BAPV01000003.1"/>
</dbReference>
<keyword evidence="4 7" id="KW-0648">Protein biosynthesis</keyword>
<comment type="caution">
    <text evidence="11">The sequence shown here is derived from an EMBL/GenBank/DDBJ whole genome shotgun (WGS) entry which is preliminary data.</text>
</comment>
<evidence type="ECO:0000256" key="1">
    <source>
        <dbReference type="ARBA" id="ARBA00022598"/>
    </source>
</evidence>
<dbReference type="InterPro" id="IPR009008">
    <property type="entry name" value="Val/Leu/Ile-tRNA-synth_edit"/>
</dbReference>
<evidence type="ECO:0000256" key="4">
    <source>
        <dbReference type="ARBA" id="ARBA00022917"/>
    </source>
</evidence>
<comment type="domain">
    <text evidence="7">ValRS has two distinct active sites: one for aminoacylation and one for editing. The misactivated threonine is translocated from the active site to the editing site.</text>
</comment>
<dbReference type="InterPro" id="IPR002303">
    <property type="entry name" value="Valyl-tRNA_ligase"/>
</dbReference>
<dbReference type="PANTHER" id="PTHR11946">
    <property type="entry name" value="VALYL-TRNA SYNTHETASES"/>
    <property type="match status" value="1"/>
</dbReference>
<dbReference type="PANTHER" id="PTHR11946:SF93">
    <property type="entry name" value="VALINE--TRNA LIGASE, CHLOROPLASTIC_MITOCHONDRIAL 2"/>
    <property type="match status" value="1"/>
</dbReference>
<feature type="domain" description="Valyl-tRNA synthetase tRNA-binding arm" evidence="10">
    <location>
        <begin position="828"/>
        <end position="892"/>
    </location>
</feature>
<dbReference type="NCBIfam" id="NF004349">
    <property type="entry name" value="PRK05729.1"/>
    <property type="match status" value="1"/>
</dbReference>
<dbReference type="CDD" id="cd07962">
    <property type="entry name" value="Anticodon_Ia_Val"/>
    <property type="match status" value="1"/>
</dbReference>
<keyword evidence="1 7" id="KW-0436">Ligase</keyword>
<dbReference type="Pfam" id="PF00133">
    <property type="entry name" value="tRNA-synt_1"/>
    <property type="match status" value="1"/>
</dbReference>
<feature type="domain" description="Aminoacyl-tRNA synthetase class Ia" evidence="8">
    <location>
        <begin position="15"/>
        <end position="581"/>
    </location>
</feature>
<evidence type="ECO:0000259" key="8">
    <source>
        <dbReference type="Pfam" id="PF00133"/>
    </source>
</evidence>
<dbReference type="EMBL" id="BAPV01000003">
    <property type="protein sequence ID" value="GBQ84405.1"/>
    <property type="molecule type" value="Genomic_DNA"/>
</dbReference>
<evidence type="ECO:0000313" key="12">
    <source>
        <dbReference type="Proteomes" id="UP001062776"/>
    </source>
</evidence>
<dbReference type="EC" id="6.1.1.9" evidence="7"/>
<keyword evidence="2 7" id="KW-0547">Nucleotide-binding</keyword>
<name>A0ABQ0PY16_9PROT</name>
<evidence type="ECO:0000256" key="6">
    <source>
        <dbReference type="ARBA" id="ARBA00047552"/>
    </source>
</evidence>
<comment type="subunit">
    <text evidence="7">Monomer.</text>
</comment>
<evidence type="ECO:0000313" key="11">
    <source>
        <dbReference type="EMBL" id="GBQ84405.1"/>
    </source>
</evidence>
<comment type="similarity">
    <text evidence="7">Belongs to the class-I aminoacyl-tRNA synthetase family. ValS type 1 subfamily.</text>
</comment>
<comment type="domain">
    <text evidence="7">The C-terminal coiled-coil domain is crucial for aminoacylation activity.</text>
</comment>
<dbReference type="PRINTS" id="PR00986">
    <property type="entry name" value="TRNASYNTHVAL"/>
</dbReference>
<feature type="domain" description="Methionyl/Valyl/Leucyl/Isoleucyl-tRNA synthetase anticodon-binding" evidence="9">
    <location>
        <begin position="625"/>
        <end position="769"/>
    </location>
</feature>
<keyword evidence="3 7" id="KW-0067">ATP-binding</keyword>
<accession>A0ABQ0PY16</accession>
<dbReference type="HAMAP" id="MF_02004">
    <property type="entry name" value="Val_tRNA_synth_type1"/>
    <property type="match status" value="1"/>
</dbReference>
<keyword evidence="5 7" id="KW-0030">Aminoacyl-tRNA synthetase</keyword>
<dbReference type="InterPro" id="IPR002300">
    <property type="entry name" value="aa-tRNA-synth_Ia"/>
</dbReference>
<organism evidence="11 12">
    <name type="scientific">Asaia krungthepensis NRIC 0535</name>
    <dbReference type="NCBI Taxonomy" id="1307925"/>
    <lineage>
        <taxon>Bacteria</taxon>
        <taxon>Pseudomonadati</taxon>
        <taxon>Pseudomonadota</taxon>
        <taxon>Alphaproteobacteria</taxon>
        <taxon>Acetobacterales</taxon>
        <taxon>Acetobacteraceae</taxon>
        <taxon>Asaia</taxon>
    </lineage>
</organism>
<evidence type="ECO:0000256" key="7">
    <source>
        <dbReference type="HAMAP-Rule" id="MF_02004"/>
    </source>
</evidence>
<dbReference type="InterPro" id="IPR013155">
    <property type="entry name" value="M/V/L/I-tRNA-synth_anticd-bd"/>
</dbReference>
<dbReference type="Gene3D" id="3.40.50.620">
    <property type="entry name" value="HUPs"/>
    <property type="match status" value="2"/>
</dbReference>
<dbReference type="InterPro" id="IPR033705">
    <property type="entry name" value="Anticodon_Ia_Val"/>
</dbReference>
<dbReference type="InterPro" id="IPR014729">
    <property type="entry name" value="Rossmann-like_a/b/a_fold"/>
</dbReference>
<dbReference type="InterPro" id="IPR010978">
    <property type="entry name" value="tRNA-bd_arm"/>
</dbReference>
<evidence type="ECO:0000259" key="10">
    <source>
        <dbReference type="Pfam" id="PF10458"/>
    </source>
</evidence>
<dbReference type="SUPFAM" id="SSF46589">
    <property type="entry name" value="tRNA-binding arm"/>
    <property type="match status" value="1"/>
</dbReference>
<dbReference type="InterPro" id="IPR009080">
    <property type="entry name" value="tRNAsynth_Ia_anticodon-bd"/>
</dbReference>
<sequence>MLEKTFDPAACEARLYAQWEKSGLFAAHPEQPGTPFSIMFPPPNVTGTLHFGHALDFVLQDILIRSKRLGGCNVLWQPGTDHAGIATQMVVERVLDKEGLSRKDMGREKFLERVWAWKEQSGGQIIQQLRTLGASADWERERFTMDEGLSRAVRDVFVTLHQQGLIYRAKRLVNWDPAFRSAISDLEVENRETKGSMWYLRYPVEGGGMIVVGTTRPETMLGDTAVAVHPEDERYTGLIGKFVTLPLTGRRIPIVADTYSDPEKGSGAVKITPGHDFNDFEVGKRHDLPMPSILDEAAAIWLDEIASELQDIEGLSSIAFVRSLEGMDRLEARKLIVEELERLEHIEKIEPHTLQVPYAERGGAIVEPRLTEQWYCDAATLAQPAIKAVEEGRIRFEPQQWENTYFAWMRDIQPWCISRQLWWGHRIPAWYGPEGSVFVARSEEEAFEQARAQFGAEVSLTRDEDVLDTWFSSALWPFTTLGWPDKTPELARYYPTSVLVTGFDIIFFWVARMMMMGLHFMDDVPFHTVLIHGLVRDERGQKMSKSKGNGLDPLDLVAEFGADATRMAICALTGPGRDIKFGRKRVEDYRTFITKIWNAARFCEMNGVKPVEGLDPSAVKSVLGRWLLDEASKAVSAARGALDSYRFDEYAGSCYRFVWNVFCDWFLELAKPAFAAENTPEQDEIRAVAAHVLGMILQIMHPVIPFVTEELWQSFGFGGSVAQSAWPALPQPQGAAEASAEMDWVIRLISEIRTLRSEMNIPPAQMVPVLLRDATPETLARAENWAAVIGRMARVASVSPLAGEPPKAAALTVIDEATLVLPLEGLIDIAAEIQRLEKEIDRLGKEIDKVERKLGNADFVARAKPEVVDENRDRLTSFTHDRTRLQAALSRLSGA</sequence>
<dbReference type="InterPro" id="IPR037118">
    <property type="entry name" value="Val-tRNA_synth_C_sf"/>
</dbReference>
<evidence type="ECO:0000259" key="9">
    <source>
        <dbReference type="Pfam" id="PF08264"/>
    </source>
</evidence>
<comment type="catalytic activity">
    <reaction evidence="6 7">
        <text>tRNA(Val) + L-valine + ATP = L-valyl-tRNA(Val) + AMP + diphosphate</text>
        <dbReference type="Rhea" id="RHEA:10704"/>
        <dbReference type="Rhea" id="RHEA-COMP:9672"/>
        <dbReference type="Rhea" id="RHEA-COMP:9708"/>
        <dbReference type="ChEBI" id="CHEBI:30616"/>
        <dbReference type="ChEBI" id="CHEBI:33019"/>
        <dbReference type="ChEBI" id="CHEBI:57762"/>
        <dbReference type="ChEBI" id="CHEBI:78442"/>
        <dbReference type="ChEBI" id="CHEBI:78537"/>
        <dbReference type="ChEBI" id="CHEBI:456215"/>
        <dbReference type="EC" id="6.1.1.9"/>
    </reaction>
</comment>
<dbReference type="InterPro" id="IPR019499">
    <property type="entry name" value="Val-tRNA_synth_tRNA-bd"/>
</dbReference>
<dbReference type="Gene3D" id="1.10.287.380">
    <property type="entry name" value="Valyl-tRNA synthetase, C-terminal domain"/>
    <property type="match status" value="1"/>
</dbReference>
<evidence type="ECO:0000256" key="5">
    <source>
        <dbReference type="ARBA" id="ARBA00023146"/>
    </source>
</evidence>
<dbReference type="Pfam" id="PF10458">
    <property type="entry name" value="Val_tRNA-synt_C"/>
    <property type="match status" value="1"/>
</dbReference>
<dbReference type="SUPFAM" id="SSF52374">
    <property type="entry name" value="Nucleotidylyl transferase"/>
    <property type="match status" value="1"/>
</dbReference>
<reference evidence="11" key="1">
    <citation type="submission" date="2013-04" db="EMBL/GenBank/DDBJ databases">
        <title>The genome sequencing project of 58 acetic acid bacteria.</title>
        <authorList>
            <person name="Okamoto-Kainuma A."/>
            <person name="Ishikawa M."/>
            <person name="Umino S."/>
            <person name="Koizumi Y."/>
            <person name="Shiwa Y."/>
            <person name="Yoshikawa H."/>
            <person name="Matsutani M."/>
            <person name="Matsushita K."/>
        </authorList>
    </citation>
    <scope>NUCLEOTIDE SEQUENCE</scope>
    <source>
        <strain evidence="11">NRIC 0535</strain>
    </source>
</reference>
<protein>
    <recommendedName>
        <fullName evidence="7">Valine--tRNA ligase</fullName>
        <ecNumber evidence="7">6.1.1.9</ecNumber>
    </recommendedName>
    <alternativeName>
        <fullName evidence="7">Valyl-tRNA synthetase</fullName>
        <shortName evidence="7">ValRS</shortName>
    </alternativeName>
</protein>
<comment type="function">
    <text evidence="7">Catalyzes the attachment of valine to tRNA(Val). As ValRS can inadvertently accommodate and process structurally similar amino acids such as threonine, to avoid such errors, it has a 'posttransfer' editing activity that hydrolyzes mischarged Thr-tRNA(Val) in a tRNA-dependent manner.</text>
</comment>
<keyword evidence="12" id="KW-1185">Reference proteome</keyword>
<dbReference type="CDD" id="cd00817">
    <property type="entry name" value="ValRS_core"/>
    <property type="match status" value="1"/>
</dbReference>
<dbReference type="SUPFAM" id="SSF50677">
    <property type="entry name" value="ValRS/IleRS/LeuRS editing domain"/>
    <property type="match status" value="1"/>
</dbReference>
<keyword evidence="7" id="KW-0963">Cytoplasm</keyword>
<dbReference type="Pfam" id="PF08264">
    <property type="entry name" value="Anticodon_1"/>
    <property type="match status" value="1"/>
</dbReference>
<gene>
    <name evidence="7" type="primary">valS</name>
    <name evidence="11" type="ORF">AA0535_0494</name>
</gene>
<feature type="binding site" evidence="7">
    <location>
        <position position="545"/>
    </location>
    <ligand>
        <name>ATP</name>
        <dbReference type="ChEBI" id="CHEBI:30616"/>
    </ligand>
</feature>
<feature type="coiled-coil region" evidence="7">
    <location>
        <begin position="826"/>
        <end position="853"/>
    </location>
</feature>
<dbReference type="Proteomes" id="UP001062776">
    <property type="component" value="Unassembled WGS sequence"/>
</dbReference>
<dbReference type="Gene3D" id="1.10.730.10">
    <property type="entry name" value="Isoleucyl-tRNA Synthetase, Domain 1"/>
    <property type="match status" value="1"/>
</dbReference>
<comment type="subcellular location">
    <subcellularLocation>
        <location evidence="7">Cytoplasm</location>
    </subcellularLocation>
</comment>
<evidence type="ECO:0000256" key="2">
    <source>
        <dbReference type="ARBA" id="ARBA00022741"/>
    </source>
</evidence>
<evidence type="ECO:0000256" key="3">
    <source>
        <dbReference type="ARBA" id="ARBA00022840"/>
    </source>
</evidence>
<dbReference type="NCBIfam" id="TIGR00422">
    <property type="entry name" value="valS"/>
    <property type="match status" value="1"/>
</dbReference>
<dbReference type="SUPFAM" id="SSF47323">
    <property type="entry name" value="Anticodon-binding domain of a subclass of class I aminoacyl-tRNA synthetases"/>
    <property type="match status" value="1"/>
</dbReference>
<feature type="short sequence motif" description="'KMSKS' region" evidence="7">
    <location>
        <begin position="542"/>
        <end position="546"/>
    </location>
</feature>
<comment type="caution">
    <text evidence="7">Lacks conserved residue(s) required for the propagation of feature annotation.</text>
</comment>